<sequence length="233" mass="26985">MNRYNEYTYERGCPALTATNLHVLSLKGLFKMVFTHNHQQTDIKALASAAIKYFVFETAFIENLALKVPLNNRVNDLEKENGDLHKKLDELKQYPRRNSLRVFIILENKNEDTDNLVLDVFNNKLGLKVTPDEVYRSHRIGAFNPSSKRPRGITVKFTSYRYGDLVFRTKKMLKGTGIIIKEGLTRNRLETLNYAVHKFSFKNVCTTDGIIYINKNGKEHTCQTINEFEKLCD</sequence>
<name>A0A8K0DEJ2_IGNLU</name>
<comment type="caution">
    <text evidence="1">The sequence shown here is derived from an EMBL/GenBank/DDBJ whole genome shotgun (WGS) entry which is preliminary data.</text>
</comment>
<proteinExistence type="predicted"/>
<keyword evidence="2" id="KW-1185">Reference proteome</keyword>
<organism evidence="1 2">
    <name type="scientific">Ignelater luminosus</name>
    <name type="common">Cucubano</name>
    <name type="synonym">Pyrophorus luminosus</name>
    <dbReference type="NCBI Taxonomy" id="2038154"/>
    <lineage>
        <taxon>Eukaryota</taxon>
        <taxon>Metazoa</taxon>
        <taxon>Ecdysozoa</taxon>
        <taxon>Arthropoda</taxon>
        <taxon>Hexapoda</taxon>
        <taxon>Insecta</taxon>
        <taxon>Pterygota</taxon>
        <taxon>Neoptera</taxon>
        <taxon>Endopterygota</taxon>
        <taxon>Coleoptera</taxon>
        <taxon>Polyphaga</taxon>
        <taxon>Elateriformia</taxon>
        <taxon>Elateroidea</taxon>
        <taxon>Elateridae</taxon>
        <taxon>Agrypninae</taxon>
        <taxon>Pyrophorini</taxon>
        <taxon>Ignelater</taxon>
    </lineage>
</organism>
<evidence type="ECO:0000313" key="1">
    <source>
        <dbReference type="EMBL" id="KAF2902696.1"/>
    </source>
</evidence>
<evidence type="ECO:0000313" key="2">
    <source>
        <dbReference type="Proteomes" id="UP000801492"/>
    </source>
</evidence>
<dbReference type="AlphaFoldDB" id="A0A8K0DEJ2"/>
<reference evidence="1" key="1">
    <citation type="submission" date="2019-08" db="EMBL/GenBank/DDBJ databases">
        <title>The genome of the North American firefly Photinus pyralis.</title>
        <authorList>
            <consortium name="Photinus pyralis genome working group"/>
            <person name="Fallon T.R."/>
            <person name="Sander Lower S.E."/>
            <person name="Weng J.-K."/>
        </authorList>
    </citation>
    <scope>NUCLEOTIDE SEQUENCE</scope>
    <source>
        <strain evidence="1">TRF0915ILg1</strain>
        <tissue evidence="1">Whole body</tissue>
    </source>
</reference>
<dbReference type="OrthoDB" id="10066957at2759"/>
<dbReference type="EMBL" id="VTPC01001209">
    <property type="protein sequence ID" value="KAF2902696.1"/>
    <property type="molecule type" value="Genomic_DNA"/>
</dbReference>
<gene>
    <name evidence="1" type="ORF">ILUMI_03475</name>
</gene>
<dbReference type="Proteomes" id="UP000801492">
    <property type="component" value="Unassembled WGS sequence"/>
</dbReference>
<protein>
    <submittedName>
        <fullName evidence="1">Uncharacterized protein</fullName>
    </submittedName>
</protein>
<dbReference type="Gene3D" id="3.30.70.1820">
    <property type="entry name" value="L1 transposable element, RRM domain"/>
    <property type="match status" value="1"/>
</dbReference>
<accession>A0A8K0DEJ2</accession>